<organism evidence="1 2">
    <name type="scientific">Trichinella papuae</name>
    <dbReference type="NCBI Taxonomy" id="268474"/>
    <lineage>
        <taxon>Eukaryota</taxon>
        <taxon>Metazoa</taxon>
        <taxon>Ecdysozoa</taxon>
        <taxon>Nematoda</taxon>
        <taxon>Enoplea</taxon>
        <taxon>Dorylaimia</taxon>
        <taxon>Trichinellida</taxon>
        <taxon>Trichinellidae</taxon>
        <taxon>Trichinella</taxon>
    </lineage>
</organism>
<dbReference type="Proteomes" id="UP000054843">
    <property type="component" value="Unassembled WGS sequence"/>
</dbReference>
<protein>
    <submittedName>
        <fullName evidence="1">Uncharacterized protein</fullName>
    </submittedName>
</protein>
<evidence type="ECO:0000313" key="1">
    <source>
        <dbReference type="EMBL" id="KRZ75983.1"/>
    </source>
</evidence>
<dbReference type="AlphaFoldDB" id="A0A0V1MWG8"/>
<evidence type="ECO:0000313" key="2">
    <source>
        <dbReference type="Proteomes" id="UP000054843"/>
    </source>
</evidence>
<comment type="caution">
    <text evidence="1">The sequence shown here is derived from an EMBL/GenBank/DDBJ whole genome shotgun (WGS) entry which is preliminary data.</text>
</comment>
<dbReference type="EMBL" id="JYDO01000032">
    <property type="protein sequence ID" value="KRZ75983.1"/>
    <property type="molecule type" value="Genomic_DNA"/>
</dbReference>
<sequence length="73" mass="8265">MSASIGVEKETDAQGRLKRHCLFLENSLHLYIFSGSEVVVVNLCLSYDIAQFRRHAVELGSRVLCSLDFWTTC</sequence>
<gene>
    <name evidence="1" type="ORF">T10_5132</name>
</gene>
<name>A0A0V1MWG8_9BILA</name>
<keyword evidence="2" id="KW-1185">Reference proteome</keyword>
<accession>A0A0V1MWG8</accession>
<proteinExistence type="predicted"/>
<reference evidence="1 2" key="1">
    <citation type="submission" date="2015-01" db="EMBL/GenBank/DDBJ databases">
        <title>Evolution of Trichinella species and genotypes.</title>
        <authorList>
            <person name="Korhonen P.K."/>
            <person name="Edoardo P."/>
            <person name="Giuseppe L.R."/>
            <person name="Gasser R.B."/>
        </authorList>
    </citation>
    <scope>NUCLEOTIDE SEQUENCE [LARGE SCALE GENOMIC DNA]</scope>
    <source>
        <strain evidence="1">ISS1980</strain>
    </source>
</reference>
<dbReference type="OrthoDB" id="10476406at2759"/>